<keyword evidence="3" id="KW-1185">Reference proteome</keyword>
<organism evidence="2 3">
    <name type="scientific">Methanimicrococcus hacksteinii</name>
    <dbReference type="NCBI Taxonomy" id="3028293"/>
    <lineage>
        <taxon>Archaea</taxon>
        <taxon>Methanobacteriati</taxon>
        <taxon>Methanobacteriota</taxon>
        <taxon>Stenosarchaea group</taxon>
        <taxon>Methanomicrobia</taxon>
        <taxon>Methanosarcinales</taxon>
        <taxon>Methanosarcinaceae</taxon>
        <taxon>Methanimicrococcus</taxon>
    </lineage>
</organism>
<sequence>MNAESFYDIFTPTGRKIVLSPEEREELDKLWELADKQLEEEGIIRRKHETKTSSDVLNQEQSMKNETIQ</sequence>
<feature type="compositionally biased region" description="Polar residues" evidence="1">
    <location>
        <begin position="53"/>
        <end position="69"/>
    </location>
</feature>
<dbReference type="RefSeq" id="WP_318785500.1">
    <property type="nucleotide sequence ID" value="NZ_JAWDKC010000012.1"/>
</dbReference>
<accession>A0ABU3VNU1</accession>
<protein>
    <submittedName>
        <fullName evidence="2">Uncharacterized protein</fullName>
    </submittedName>
</protein>
<reference evidence="2 3" key="1">
    <citation type="submission" date="2023-06" db="EMBL/GenBank/DDBJ databases">
        <title>Genome sequence of Methanimicrococcus sp. At1.</title>
        <authorList>
            <person name="Protasov E."/>
            <person name="Platt K."/>
            <person name="Poehlein A."/>
            <person name="Daniel R."/>
            <person name="Brune A."/>
        </authorList>
    </citation>
    <scope>NUCLEOTIDE SEQUENCE [LARGE SCALE GENOMIC DNA]</scope>
    <source>
        <strain evidence="2 3">At1</strain>
    </source>
</reference>
<gene>
    <name evidence="2" type="ORF">MmiAt1_06330</name>
</gene>
<dbReference type="EMBL" id="JAWDKC010000012">
    <property type="protein sequence ID" value="MDV0445077.1"/>
    <property type="molecule type" value="Genomic_DNA"/>
</dbReference>
<proteinExistence type="predicted"/>
<name>A0ABU3VNU1_9EURY</name>
<evidence type="ECO:0000313" key="3">
    <source>
        <dbReference type="Proteomes" id="UP001272052"/>
    </source>
</evidence>
<feature type="region of interest" description="Disordered" evidence="1">
    <location>
        <begin position="42"/>
        <end position="69"/>
    </location>
</feature>
<evidence type="ECO:0000256" key="1">
    <source>
        <dbReference type="SAM" id="MobiDB-lite"/>
    </source>
</evidence>
<dbReference type="Proteomes" id="UP001272052">
    <property type="component" value="Unassembled WGS sequence"/>
</dbReference>
<evidence type="ECO:0000313" key="2">
    <source>
        <dbReference type="EMBL" id="MDV0445077.1"/>
    </source>
</evidence>
<comment type="caution">
    <text evidence="2">The sequence shown here is derived from an EMBL/GenBank/DDBJ whole genome shotgun (WGS) entry which is preliminary data.</text>
</comment>